<feature type="compositionally biased region" description="Polar residues" evidence="3">
    <location>
        <begin position="55"/>
        <end position="64"/>
    </location>
</feature>
<reference evidence="4 5" key="1">
    <citation type="submission" date="2019-04" db="EMBL/GenBank/DDBJ databases">
        <title>Comparative genomics and transcriptomics to analyze fruiting body development in filamentous ascomycetes.</title>
        <authorList>
            <consortium name="DOE Joint Genome Institute"/>
            <person name="Lutkenhaus R."/>
            <person name="Traeger S."/>
            <person name="Breuer J."/>
            <person name="Kuo A."/>
            <person name="Lipzen A."/>
            <person name="Pangilinan J."/>
            <person name="Dilworth D."/>
            <person name="Sandor L."/>
            <person name="Poggeler S."/>
            <person name="Barry K."/>
            <person name="Grigoriev I.V."/>
            <person name="Nowrousian M."/>
        </authorList>
    </citation>
    <scope>NUCLEOTIDE SEQUENCE [LARGE SCALE GENOMIC DNA]</scope>
    <source>
        <strain evidence="4 5">CBS 389.68</strain>
    </source>
</reference>
<feature type="compositionally biased region" description="Low complexity" evidence="3">
    <location>
        <begin position="9"/>
        <end position="22"/>
    </location>
</feature>
<dbReference type="PANTHER" id="PTHR43503">
    <property type="entry name" value="MCG48959-RELATED"/>
    <property type="match status" value="1"/>
</dbReference>
<feature type="region of interest" description="Disordered" evidence="3">
    <location>
        <begin position="141"/>
        <end position="168"/>
    </location>
</feature>
<dbReference type="PANTHER" id="PTHR43503:SF2">
    <property type="entry name" value="NEGATIVE REGULATOR OF SPORULATION MDS3-RELATED"/>
    <property type="match status" value="1"/>
</dbReference>
<dbReference type="SUPFAM" id="SSF117281">
    <property type="entry name" value="Kelch motif"/>
    <property type="match status" value="1"/>
</dbReference>
<dbReference type="GO" id="GO:0005829">
    <property type="term" value="C:cytosol"/>
    <property type="evidence" value="ECO:0007669"/>
    <property type="project" value="TreeGrafter"/>
</dbReference>
<dbReference type="AlphaFoldDB" id="A0A4S2MYL5"/>
<dbReference type="Proteomes" id="UP000298138">
    <property type="component" value="Unassembled WGS sequence"/>
</dbReference>
<dbReference type="Pfam" id="PF24681">
    <property type="entry name" value="Kelch_KLHDC2_KLHL20_DRC7"/>
    <property type="match status" value="1"/>
</dbReference>
<dbReference type="Gene3D" id="3.30.710.10">
    <property type="entry name" value="Potassium Channel Kv1.1, Chain A"/>
    <property type="match status" value="1"/>
</dbReference>
<dbReference type="Gene3D" id="2.120.10.80">
    <property type="entry name" value="Kelch-type beta propeller"/>
    <property type="match status" value="1"/>
</dbReference>
<feature type="compositionally biased region" description="Low complexity" evidence="3">
    <location>
        <begin position="33"/>
        <end position="48"/>
    </location>
</feature>
<evidence type="ECO:0000313" key="4">
    <source>
        <dbReference type="EMBL" id="TGZ81767.1"/>
    </source>
</evidence>
<proteinExistence type="predicted"/>
<sequence length="731" mass="79144">MASASQTTSSVPAPMAAASPHPNTVRTSTPLVSSQPQAPSTSAPAQPQNFPPLASTISKTTGQEPTPLVGPSTTVVGDTLFVFGGRILSRTNPRLTNDMYALDLVTRVWTKLETRGTIPPPRYFHSVCSLGDTKLVCFGGMSPGNSVPQQDTPTPPPTAAPQPPQGLDGQSEVMVMADIHMFDIPSRTWEFIPVMNSPEGRYAHCATIVPSVSAYAGTSSGAPSTTEEANLHGGAELVIVGGQDSANHYIEEINVFNLRSKQWTSKTPLGKCCGAYRSVVAPLGRHLAASKVGAGIEPDEDMAALPTVEEGAPDEHFGGMLIYSNYNFLDVKLELQIRFPNGQLIERPMHGQFSPPGLRFPNGAVLANHFVVSGTFLTSSKQEYALWALNLRTLEWSRVDAGSVFSQGSWNRGILWPRRNAFLILGNKSRSLVEDYNHRRINFSHICMVELEAFGLYENPRRTEHPAMQKWFPTQAQELGLMLLSMREMSDMEFLAIGGERIPVNSRVVAKRWGPYFLELLNASNPSPPPPMAQSNRAVSMATITPLTFSNTSTANPILAPPTTAQFNPLERPRTLFLPHTVQTINTLVKYLYTGSLPPVYSPDCSPQILCSLLQLARPYRIDGLLEVVVERLHQVLDKSNAAAVFNAAAMAAGGGAGVFSSAHSEPVDETLPDDCEHWKGTVSSVIGLQKRGLRGLMEGRRMRERGRSLGAANSVNVPNGAQGTFVANGI</sequence>
<dbReference type="InterPro" id="IPR015915">
    <property type="entry name" value="Kelch-typ_b-propeller"/>
</dbReference>
<name>A0A4S2MYL5_9PEZI</name>
<protein>
    <recommendedName>
        <fullName evidence="6">BTB domain-containing protein</fullName>
    </recommendedName>
</protein>
<organism evidence="4 5">
    <name type="scientific">Ascodesmis nigricans</name>
    <dbReference type="NCBI Taxonomy" id="341454"/>
    <lineage>
        <taxon>Eukaryota</taxon>
        <taxon>Fungi</taxon>
        <taxon>Dikarya</taxon>
        <taxon>Ascomycota</taxon>
        <taxon>Pezizomycotina</taxon>
        <taxon>Pezizomycetes</taxon>
        <taxon>Pezizales</taxon>
        <taxon>Ascodesmidaceae</taxon>
        <taxon>Ascodesmis</taxon>
    </lineage>
</organism>
<dbReference type="GO" id="GO:0045454">
    <property type="term" value="P:cell redox homeostasis"/>
    <property type="evidence" value="ECO:0007669"/>
    <property type="project" value="TreeGrafter"/>
</dbReference>
<dbReference type="InterPro" id="IPR011333">
    <property type="entry name" value="SKP1/BTB/POZ_sf"/>
</dbReference>
<feature type="region of interest" description="Disordered" evidence="3">
    <location>
        <begin position="1"/>
        <end position="74"/>
    </location>
</feature>
<keyword evidence="5" id="KW-1185">Reference proteome</keyword>
<dbReference type="STRING" id="341454.A0A4S2MYL5"/>
<evidence type="ECO:0000256" key="1">
    <source>
        <dbReference type="ARBA" id="ARBA00022441"/>
    </source>
</evidence>
<dbReference type="InParanoid" id="A0A4S2MYL5"/>
<dbReference type="EMBL" id="ML220117">
    <property type="protein sequence ID" value="TGZ81767.1"/>
    <property type="molecule type" value="Genomic_DNA"/>
</dbReference>
<dbReference type="OrthoDB" id="10001928at2759"/>
<gene>
    <name evidence="4" type="ORF">EX30DRAFT_340201</name>
</gene>
<evidence type="ECO:0000313" key="5">
    <source>
        <dbReference type="Proteomes" id="UP000298138"/>
    </source>
</evidence>
<evidence type="ECO:0000256" key="2">
    <source>
        <dbReference type="ARBA" id="ARBA00022737"/>
    </source>
</evidence>
<feature type="compositionally biased region" description="Pro residues" evidence="3">
    <location>
        <begin position="153"/>
        <end position="164"/>
    </location>
</feature>
<evidence type="ECO:0008006" key="6">
    <source>
        <dbReference type="Google" id="ProtNLM"/>
    </source>
</evidence>
<keyword evidence="2" id="KW-0677">Repeat</keyword>
<dbReference type="GO" id="GO:0005739">
    <property type="term" value="C:mitochondrion"/>
    <property type="evidence" value="ECO:0007669"/>
    <property type="project" value="TreeGrafter"/>
</dbReference>
<evidence type="ECO:0000256" key="3">
    <source>
        <dbReference type="SAM" id="MobiDB-lite"/>
    </source>
</evidence>
<accession>A0A4S2MYL5</accession>
<keyword evidence="1" id="KW-0880">Kelch repeat</keyword>